<evidence type="ECO:0000313" key="3">
    <source>
        <dbReference type="Proteomes" id="UP001558613"/>
    </source>
</evidence>
<organism evidence="2 3">
    <name type="scientific">Cirrhinus molitorella</name>
    <name type="common">mud carp</name>
    <dbReference type="NCBI Taxonomy" id="172907"/>
    <lineage>
        <taxon>Eukaryota</taxon>
        <taxon>Metazoa</taxon>
        <taxon>Chordata</taxon>
        <taxon>Craniata</taxon>
        <taxon>Vertebrata</taxon>
        <taxon>Euteleostomi</taxon>
        <taxon>Actinopterygii</taxon>
        <taxon>Neopterygii</taxon>
        <taxon>Teleostei</taxon>
        <taxon>Ostariophysi</taxon>
        <taxon>Cypriniformes</taxon>
        <taxon>Cyprinidae</taxon>
        <taxon>Labeoninae</taxon>
        <taxon>Labeonini</taxon>
        <taxon>Cirrhinus</taxon>
    </lineage>
</organism>
<dbReference type="Proteomes" id="UP001558613">
    <property type="component" value="Unassembled WGS sequence"/>
</dbReference>
<reference evidence="2 3" key="1">
    <citation type="submission" date="2023-09" db="EMBL/GenBank/DDBJ databases">
        <authorList>
            <person name="Wang M."/>
        </authorList>
    </citation>
    <scope>NUCLEOTIDE SEQUENCE [LARGE SCALE GENOMIC DNA]</scope>
    <source>
        <strain evidence="2">GT-2023</strain>
        <tissue evidence="2">Liver</tissue>
    </source>
</reference>
<accession>A0ABR3MJU7</accession>
<gene>
    <name evidence="2" type="ORF">QQF64_004986</name>
</gene>
<evidence type="ECO:0000256" key="1">
    <source>
        <dbReference type="SAM" id="MobiDB-lite"/>
    </source>
</evidence>
<keyword evidence="3" id="KW-1185">Reference proteome</keyword>
<feature type="region of interest" description="Disordered" evidence="1">
    <location>
        <begin position="15"/>
        <end position="48"/>
    </location>
</feature>
<proteinExistence type="predicted"/>
<comment type="caution">
    <text evidence="2">The sequence shown here is derived from an EMBL/GenBank/DDBJ whole genome shotgun (WGS) entry which is preliminary data.</text>
</comment>
<evidence type="ECO:0000313" key="2">
    <source>
        <dbReference type="EMBL" id="KAL1264631.1"/>
    </source>
</evidence>
<dbReference type="EMBL" id="JAYMGO010000012">
    <property type="protein sequence ID" value="KAL1264631.1"/>
    <property type="molecule type" value="Genomic_DNA"/>
</dbReference>
<name>A0ABR3MJU7_9TELE</name>
<feature type="compositionally biased region" description="Basic and acidic residues" evidence="1">
    <location>
        <begin position="15"/>
        <end position="44"/>
    </location>
</feature>
<sequence length="66" mass="7601">MGHGLTDCSFVLKTRGREEKKEEGPNECEEKAETSQIPQKEHSGRYHSQWSCEKRLFGGSSRMNEE</sequence>
<protein>
    <submittedName>
        <fullName evidence="2">Uncharacterized protein</fullName>
    </submittedName>
</protein>